<reference evidence="2 3" key="1">
    <citation type="submission" date="2020-02" db="EMBL/GenBank/DDBJ databases">
        <authorList>
            <person name="Ma Q."/>
            <person name="Huang Y."/>
            <person name="Song X."/>
            <person name="Pei D."/>
        </authorList>
    </citation>
    <scope>NUCLEOTIDE SEQUENCE [LARGE SCALE GENOMIC DNA]</scope>
    <source>
        <strain evidence="2">Sxm20200214</strain>
        <tissue evidence="2">Leaf</tissue>
    </source>
</reference>
<keyword evidence="1" id="KW-0175">Coiled coil</keyword>
<accession>A0A8X7V446</accession>
<evidence type="ECO:0000313" key="2">
    <source>
        <dbReference type="EMBL" id="KAG2299016.1"/>
    </source>
</evidence>
<name>A0A8X7V446_BRACI</name>
<evidence type="ECO:0000256" key="1">
    <source>
        <dbReference type="SAM" id="Coils"/>
    </source>
</evidence>
<gene>
    <name evidence="2" type="ORF">Bca52824_035488</name>
</gene>
<sequence length="169" mass="19145">MFTPKRVRRAVALQRSRFQPDLPVEEGLESCMDGFSHKDKHVIIDDDVSDRQCFSDNILRDYLNSQVGRSGREQINLDGLLDFDFPLAEGRSSEVSEFSKASRMVNGGLLMMNRALDASKQEARMAQFRAETADKEISRLKDELECSRRHRGLVFWSGVGIDGATEICL</sequence>
<dbReference type="EMBL" id="JAAMPC010000008">
    <property type="protein sequence ID" value="KAG2299016.1"/>
    <property type="molecule type" value="Genomic_DNA"/>
</dbReference>
<proteinExistence type="predicted"/>
<protein>
    <submittedName>
        <fullName evidence="2">Uncharacterized protein</fullName>
    </submittedName>
</protein>
<dbReference type="Proteomes" id="UP000886595">
    <property type="component" value="Unassembled WGS sequence"/>
</dbReference>
<dbReference type="AlphaFoldDB" id="A0A8X7V446"/>
<comment type="caution">
    <text evidence="2">The sequence shown here is derived from an EMBL/GenBank/DDBJ whole genome shotgun (WGS) entry which is preliminary data.</text>
</comment>
<evidence type="ECO:0000313" key="3">
    <source>
        <dbReference type="Proteomes" id="UP000886595"/>
    </source>
</evidence>
<feature type="coiled-coil region" evidence="1">
    <location>
        <begin position="123"/>
        <end position="150"/>
    </location>
</feature>
<organism evidence="2 3">
    <name type="scientific">Brassica carinata</name>
    <name type="common">Ethiopian mustard</name>
    <name type="synonym">Abyssinian cabbage</name>
    <dbReference type="NCBI Taxonomy" id="52824"/>
    <lineage>
        <taxon>Eukaryota</taxon>
        <taxon>Viridiplantae</taxon>
        <taxon>Streptophyta</taxon>
        <taxon>Embryophyta</taxon>
        <taxon>Tracheophyta</taxon>
        <taxon>Spermatophyta</taxon>
        <taxon>Magnoliopsida</taxon>
        <taxon>eudicotyledons</taxon>
        <taxon>Gunneridae</taxon>
        <taxon>Pentapetalae</taxon>
        <taxon>rosids</taxon>
        <taxon>malvids</taxon>
        <taxon>Brassicales</taxon>
        <taxon>Brassicaceae</taxon>
        <taxon>Brassiceae</taxon>
        <taxon>Brassica</taxon>
    </lineage>
</organism>
<keyword evidence="3" id="KW-1185">Reference proteome</keyword>